<dbReference type="InterPro" id="IPR044751">
    <property type="entry name" value="Ion_transp-like_CBS"/>
</dbReference>
<name>K1UHP8_9ZZZZ</name>
<dbReference type="InterPro" id="IPR000644">
    <property type="entry name" value="CBS_dom"/>
</dbReference>
<dbReference type="InterPro" id="IPR016169">
    <property type="entry name" value="FAD-bd_PCMH_sub2"/>
</dbReference>
<keyword evidence="1" id="KW-0677">Repeat</keyword>
<dbReference type="AlphaFoldDB" id="K1UHP8"/>
<feature type="non-terminal residue" evidence="4">
    <location>
        <position position="1"/>
    </location>
</feature>
<protein>
    <submittedName>
        <fullName evidence="4">Hemolysin</fullName>
    </submittedName>
</protein>
<dbReference type="PANTHER" id="PTHR22777">
    <property type="entry name" value="HEMOLYSIN-RELATED"/>
    <property type="match status" value="1"/>
</dbReference>
<accession>K1UHP8</accession>
<dbReference type="SUPFAM" id="SSF54631">
    <property type="entry name" value="CBS-domain pair"/>
    <property type="match status" value="1"/>
</dbReference>
<organism evidence="4">
    <name type="scientific">human gut metagenome</name>
    <dbReference type="NCBI Taxonomy" id="408170"/>
    <lineage>
        <taxon>unclassified sequences</taxon>
        <taxon>metagenomes</taxon>
        <taxon>organismal metagenomes</taxon>
    </lineage>
</organism>
<comment type="caution">
    <text evidence="4">The sequence shown here is derived from an EMBL/GenBank/DDBJ whole genome shotgun (WGS) entry which is preliminary data.</text>
</comment>
<dbReference type="SMART" id="SM01091">
    <property type="entry name" value="CorC_HlyC"/>
    <property type="match status" value="1"/>
</dbReference>
<dbReference type="InterPro" id="IPR046342">
    <property type="entry name" value="CBS_dom_sf"/>
</dbReference>
<dbReference type="InterPro" id="IPR005170">
    <property type="entry name" value="Transptr-assoc_dom"/>
</dbReference>
<proteinExistence type="predicted"/>
<sequence length="188" mass="21210">DLHAVYPLCEDSLDNIIGIVSLKDLFGKIDDKNFDIRAVASTPYFLPENMSVYTAMERLRNENQRYGLVTDEFGSIEGIVTISDILGALVGSVSSGPSADIIIREDGSCLIDGQCSFYDFLDHYDMTDRYQEYNYNTLSGLILELLQHIPTEGEKIEWLCFTFEIVDMDGARIDKVLVQKNETDNITL</sequence>
<dbReference type="InterPro" id="IPR036318">
    <property type="entry name" value="FAD-bd_PCMH-like_sf"/>
</dbReference>
<dbReference type="Gene3D" id="3.10.580.10">
    <property type="entry name" value="CBS-domain"/>
    <property type="match status" value="1"/>
</dbReference>
<dbReference type="PROSITE" id="PS51371">
    <property type="entry name" value="CBS"/>
    <property type="match status" value="1"/>
</dbReference>
<gene>
    <name evidence="4" type="ORF">OBE_03608</name>
</gene>
<evidence type="ECO:0000259" key="3">
    <source>
        <dbReference type="PROSITE" id="PS51371"/>
    </source>
</evidence>
<keyword evidence="2" id="KW-0129">CBS domain</keyword>
<dbReference type="EMBL" id="AJWZ01002422">
    <property type="protein sequence ID" value="EKC71011.1"/>
    <property type="molecule type" value="Genomic_DNA"/>
</dbReference>
<dbReference type="Pfam" id="PF00571">
    <property type="entry name" value="CBS"/>
    <property type="match status" value="1"/>
</dbReference>
<evidence type="ECO:0000256" key="2">
    <source>
        <dbReference type="ARBA" id="ARBA00023122"/>
    </source>
</evidence>
<dbReference type="CDD" id="cd04590">
    <property type="entry name" value="CBS_pair_CorC_HlyC_assoc"/>
    <property type="match status" value="1"/>
</dbReference>
<dbReference type="GO" id="GO:0005886">
    <property type="term" value="C:plasma membrane"/>
    <property type="evidence" value="ECO:0007669"/>
    <property type="project" value="TreeGrafter"/>
</dbReference>
<evidence type="ECO:0000256" key="1">
    <source>
        <dbReference type="ARBA" id="ARBA00022737"/>
    </source>
</evidence>
<dbReference type="SUPFAM" id="SSF56176">
    <property type="entry name" value="FAD-binding/transporter-associated domain-like"/>
    <property type="match status" value="1"/>
</dbReference>
<dbReference type="Gene3D" id="3.30.465.10">
    <property type="match status" value="1"/>
</dbReference>
<feature type="domain" description="CBS" evidence="3">
    <location>
        <begin position="39"/>
        <end position="95"/>
    </location>
</feature>
<dbReference type="Pfam" id="PF03471">
    <property type="entry name" value="CorC_HlyC"/>
    <property type="match status" value="1"/>
</dbReference>
<dbReference type="PANTHER" id="PTHR22777:SF17">
    <property type="entry name" value="UPF0053 PROTEIN SLL0260"/>
    <property type="match status" value="1"/>
</dbReference>
<reference evidence="4" key="1">
    <citation type="journal article" date="2013" name="Environ. Microbiol.">
        <title>Microbiota from the distal guts of lean and obese adolescents exhibit partial functional redundancy besides clear differences in community structure.</title>
        <authorList>
            <person name="Ferrer M."/>
            <person name="Ruiz A."/>
            <person name="Lanza F."/>
            <person name="Haange S.B."/>
            <person name="Oberbach A."/>
            <person name="Till H."/>
            <person name="Bargiela R."/>
            <person name="Campoy C."/>
            <person name="Segura M.T."/>
            <person name="Richter M."/>
            <person name="von Bergen M."/>
            <person name="Seifert J."/>
            <person name="Suarez A."/>
        </authorList>
    </citation>
    <scope>NUCLEOTIDE SEQUENCE</scope>
</reference>
<evidence type="ECO:0000313" key="4">
    <source>
        <dbReference type="EMBL" id="EKC71011.1"/>
    </source>
</evidence>
<dbReference type="GO" id="GO:0050660">
    <property type="term" value="F:flavin adenine dinucleotide binding"/>
    <property type="evidence" value="ECO:0007669"/>
    <property type="project" value="InterPro"/>
</dbReference>